<evidence type="ECO:0000256" key="1">
    <source>
        <dbReference type="ARBA" id="ARBA00007450"/>
    </source>
</evidence>
<dbReference type="InterPro" id="IPR026000">
    <property type="entry name" value="Apc5_dom"/>
</dbReference>
<keyword evidence="5" id="KW-0833">Ubl conjugation pathway</keyword>
<evidence type="ECO:0000313" key="9">
    <source>
        <dbReference type="EMBL" id="CAL8090627.1"/>
    </source>
</evidence>
<organism evidence="9 10">
    <name type="scientific">Orchesella dallaii</name>
    <dbReference type="NCBI Taxonomy" id="48710"/>
    <lineage>
        <taxon>Eukaryota</taxon>
        <taxon>Metazoa</taxon>
        <taxon>Ecdysozoa</taxon>
        <taxon>Arthropoda</taxon>
        <taxon>Hexapoda</taxon>
        <taxon>Collembola</taxon>
        <taxon>Entomobryomorpha</taxon>
        <taxon>Entomobryoidea</taxon>
        <taxon>Orchesellidae</taxon>
        <taxon>Orchesellinae</taxon>
        <taxon>Orchesella</taxon>
    </lineage>
</organism>
<proteinExistence type="inferred from homology"/>
<accession>A0ABP1Q625</accession>
<feature type="compositionally biased region" description="Low complexity" evidence="7">
    <location>
        <begin position="450"/>
        <end position="459"/>
    </location>
</feature>
<feature type="compositionally biased region" description="Basic residues" evidence="7">
    <location>
        <begin position="439"/>
        <end position="449"/>
    </location>
</feature>
<feature type="region of interest" description="Disordered" evidence="7">
    <location>
        <begin position="354"/>
        <end position="464"/>
    </location>
</feature>
<feature type="region of interest" description="Disordered" evidence="7">
    <location>
        <begin position="208"/>
        <end position="240"/>
    </location>
</feature>
<evidence type="ECO:0000313" key="10">
    <source>
        <dbReference type="Proteomes" id="UP001642540"/>
    </source>
</evidence>
<evidence type="ECO:0000256" key="7">
    <source>
        <dbReference type="SAM" id="MobiDB-lite"/>
    </source>
</evidence>
<sequence>MTRDQGAMSDHQRVEPRWKCIKEGEVSPYKLVLCLFIRENFMVNPPPPQLVLNPVGSGDDAAAPKPPIVEKNLSPRTLILIYRLITSVDIPFTKFKALIDDASAQVRPEVLRKFMKIISNLEDGNVGFLYELFHSVIVVDFNKSTQVTHVSVLKKKVEKNSPFGRFLRMVLMNVRRMSYPQVHYLYRQLCSYVGDFVKLRKKSVGIIPPEQVPKTPSTPTSVREKEDTAGPPTSTPVPLGVLSEIPTTSGTSKSCKSVLKLAQQPNPYKFRGLEIFQRMSDRSRRGGQAALGLDLFMQYTAEYKRATGKWNLAQERDLQKHVEDKKRRAASALEATKSLRNLWQANPLLRTASQASLDSGGDPEFSGPGVRHVSKRRSGGRPTPIPTRTLPSRSPRKSRGPILIPQELNPLCEHDDGFFPSDDDDTMGPPSATTITPRSKSKGKIRTSKKSPSSNISRSFDNSIATTPEAKNAVGDRCFKEVPASHKWDQVKSWSRKQIERALRQLAVELMNTSYYSYSPKDISAFVQIITQNPSAQILLSQIFFIEYLNCMRMKDIRRCSEALRTSFDIRIKPNTSELNKAVPYASYNFAVFYQFMGYKKDTLLCLEEAFRAGHSAADATCLHYCHNMWSSLQNKPYTDAIVTVTKEVDNNMAYLHSLNVISNAFDYHYQRQPPEEVLYTLWHYNAECDLEEMESLLLLSLGGFFMSFGWHEMVSFPCQIILYSKLKWPLKAYCKALCILADSLLIRGETDIPCAIMDYGESFFGYDASDVGQMFCLRHATFKAFHAYLGYRPVPDSVIATLHSYNKIEGFYWQAYSRMVGNEWEQASNLLTSLSKLLKEDEISCENNDMKIRCLLLMAELQCLSAAPASALGYIYEALEIAYSFSADHHVTLCLSHIASIQCELGLPTAASKTIHKEMRSVVRSSNPWLNVRLNVITAKISLRLHETIPKLCEQQLMKKLTSSEELYKKWDNAYRLKEVYHLKAQLLDKSEDLQLNGNAYRKLLESMESHLIWSPSTCLL</sequence>
<gene>
    <name evidence="9" type="ORF">ODALV1_LOCUS7706</name>
</gene>
<evidence type="ECO:0000256" key="2">
    <source>
        <dbReference type="ARBA" id="ARBA00016066"/>
    </source>
</evidence>
<feature type="domain" description="Anaphase-promoting complex subunit 5" evidence="8">
    <location>
        <begin position="544"/>
        <end position="634"/>
    </location>
</feature>
<evidence type="ECO:0000256" key="5">
    <source>
        <dbReference type="ARBA" id="ARBA00022786"/>
    </source>
</evidence>
<name>A0ABP1Q625_9HEXA</name>
<keyword evidence="3" id="KW-0132">Cell division</keyword>
<keyword evidence="6" id="KW-0131">Cell cycle</keyword>
<evidence type="ECO:0000256" key="6">
    <source>
        <dbReference type="ARBA" id="ARBA00023306"/>
    </source>
</evidence>
<protein>
    <recommendedName>
        <fullName evidence="2">Anaphase-promoting complex subunit 5</fullName>
    </recommendedName>
</protein>
<comment type="caution">
    <text evidence="9">The sequence shown here is derived from an EMBL/GenBank/DDBJ whole genome shotgun (WGS) entry which is preliminary data.</text>
</comment>
<comment type="similarity">
    <text evidence="1">Belongs to the APC5 family.</text>
</comment>
<keyword evidence="10" id="KW-1185">Reference proteome</keyword>
<dbReference type="PANTHER" id="PTHR12830">
    <property type="entry name" value="ANAPHASE-PROMOTING COMPLEX SUBUNIT 5"/>
    <property type="match status" value="1"/>
</dbReference>
<dbReference type="PANTHER" id="PTHR12830:SF9">
    <property type="entry name" value="ANAPHASE-PROMOTING COMPLEX SUBUNIT 5"/>
    <property type="match status" value="1"/>
</dbReference>
<dbReference type="Proteomes" id="UP001642540">
    <property type="component" value="Unassembled WGS sequence"/>
</dbReference>
<dbReference type="Pfam" id="PF12862">
    <property type="entry name" value="ANAPC5"/>
    <property type="match status" value="1"/>
</dbReference>
<evidence type="ECO:0000259" key="8">
    <source>
        <dbReference type="Pfam" id="PF12862"/>
    </source>
</evidence>
<keyword evidence="4" id="KW-0498">Mitosis</keyword>
<dbReference type="InterPro" id="IPR037679">
    <property type="entry name" value="Apc5"/>
</dbReference>
<reference evidence="9 10" key="1">
    <citation type="submission" date="2024-08" db="EMBL/GenBank/DDBJ databases">
        <authorList>
            <person name="Cucini C."/>
            <person name="Frati F."/>
        </authorList>
    </citation>
    <scope>NUCLEOTIDE SEQUENCE [LARGE SCALE GENOMIC DNA]</scope>
</reference>
<dbReference type="EMBL" id="CAXLJM020000024">
    <property type="protein sequence ID" value="CAL8090627.1"/>
    <property type="molecule type" value="Genomic_DNA"/>
</dbReference>
<evidence type="ECO:0000256" key="4">
    <source>
        <dbReference type="ARBA" id="ARBA00022776"/>
    </source>
</evidence>
<evidence type="ECO:0000256" key="3">
    <source>
        <dbReference type="ARBA" id="ARBA00022618"/>
    </source>
</evidence>